<dbReference type="EMBL" id="SRLO01000269">
    <property type="protein sequence ID" value="TNN63631.1"/>
    <property type="molecule type" value="Genomic_DNA"/>
</dbReference>
<organism evidence="1 2">
    <name type="scientific">Liparis tanakae</name>
    <name type="common">Tanaka's snailfish</name>
    <dbReference type="NCBI Taxonomy" id="230148"/>
    <lineage>
        <taxon>Eukaryota</taxon>
        <taxon>Metazoa</taxon>
        <taxon>Chordata</taxon>
        <taxon>Craniata</taxon>
        <taxon>Vertebrata</taxon>
        <taxon>Euteleostomi</taxon>
        <taxon>Actinopterygii</taxon>
        <taxon>Neopterygii</taxon>
        <taxon>Teleostei</taxon>
        <taxon>Neoteleostei</taxon>
        <taxon>Acanthomorphata</taxon>
        <taxon>Eupercaria</taxon>
        <taxon>Perciformes</taxon>
        <taxon>Cottioidei</taxon>
        <taxon>Cottales</taxon>
        <taxon>Liparidae</taxon>
        <taxon>Liparis</taxon>
    </lineage>
</organism>
<keyword evidence="2" id="KW-1185">Reference proteome</keyword>
<protein>
    <submittedName>
        <fullName evidence="1">Uncharacterized protein</fullName>
    </submittedName>
</protein>
<proteinExistence type="predicted"/>
<evidence type="ECO:0000313" key="2">
    <source>
        <dbReference type="Proteomes" id="UP000314294"/>
    </source>
</evidence>
<name>A0A4Z2HDB7_9TELE</name>
<evidence type="ECO:0000313" key="1">
    <source>
        <dbReference type="EMBL" id="TNN63631.1"/>
    </source>
</evidence>
<dbReference type="Proteomes" id="UP000314294">
    <property type="component" value="Unassembled WGS sequence"/>
</dbReference>
<reference evidence="1 2" key="1">
    <citation type="submission" date="2019-03" db="EMBL/GenBank/DDBJ databases">
        <title>First draft genome of Liparis tanakae, snailfish: a comprehensive survey of snailfish specific genes.</title>
        <authorList>
            <person name="Kim W."/>
            <person name="Song I."/>
            <person name="Jeong J.-H."/>
            <person name="Kim D."/>
            <person name="Kim S."/>
            <person name="Ryu S."/>
            <person name="Song J.Y."/>
            <person name="Lee S.K."/>
        </authorList>
    </citation>
    <scope>NUCLEOTIDE SEQUENCE [LARGE SCALE GENOMIC DNA]</scope>
    <source>
        <tissue evidence="1">Muscle</tissue>
    </source>
</reference>
<dbReference type="AlphaFoldDB" id="A0A4Z2HDB7"/>
<gene>
    <name evidence="1" type="ORF">EYF80_026167</name>
</gene>
<sequence>MSQDRLNLGLGHYLNMVEAERWLLIVCSQDSVVVMSVGSVRHIPNLVSGFMALHRGYGRKTNKDTSEKHLF</sequence>
<comment type="caution">
    <text evidence="1">The sequence shown here is derived from an EMBL/GenBank/DDBJ whole genome shotgun (WGS) entry which is preliminary data.</text>
</comment>
<accession>A0A4Z2HDB7</accession>